<dbReference type="PANTHER" id="PTHR30566">
    <property type="entry name" value="YNAI-RELATED MECHANOSENSITIVE ION CHANNEL"/>
    <property type="match status" value="1"/>
</dbReference>
<dbReference type="Gene3D" id="2.30.30.60">
    <property type="match status" value="1"/>
</dbReference>
<comment type="caution">
    <text evidence="8">The sequence shown here is derived from an EMBL/GenBank/DDBJ whole genome shotgun (WGS) entry which is preliminary data.</text>
</comment>
<dbReference type="EMBL" id="JACHJV010000003">
    <property type="protein sequence ID" value="MBB4928591.1"/>
    <property type="molecule type" value="Genomic_DNA"/>
</dbReference>
<evidence type="ECO:0000259" key="7">
    <source>
        <dbReference type="Pfam" id="PF00924"/>
    </source>
</evidence>
<reference evidence="8 9" key="1">
    <citation type="submission" date="2020-08" db="EMBL/GenBank/DDBJ databases">
        <title>Sequencing the genomes of 1000 actinobacteria strains.</title>
        <authorList>
            <person name="Klenk H.-P."/>
        </authorList>
    </citation>
    <scope>NUCLEOTIDE SEQUENCE [LARGE SCALE GENOMIC DNA]</scope>
    <source>
        <strain evidence="8 9">DSM 41654</strain>
    </source>
</reference>
<feature type="transmembrane region" description="Helical" evidence="6">
    <location>
        <begin position="120"/>
        <end position="139"/>
    </location>
</feature>
<dbReference type="GO" id="GO:0055085">
    <property type="term" value="P:transmembrane transport"/>
    <property type="evidence" value="ECO:0007669"/>
    <property type="project" value="InterPro"/>
</dbReference>
<protein>
    <submittedName>
        <fullName evidence="8">Small-conductance mechanosensitive channel</fullName>
    </submittedName>
</protein>
<evidence type="ECO:0000256" key="1">
    <source>
        <dbReference type="ARBA" id="ARBA00004370"/>
    </source>
</evidence>
<keyword evidence="9" id="KW-1185">Reference proteome</keyword>
<name>A0A7W7VZI2_KITKI</name>
<feature type="transmembrane region" description="Helical" evidence="6">
    <location>
        <begin position="151"/>
        <end position="175"/>
    </location>
</feature>
<accession>A0A7W7VZI2</accession>
<dbReference type="Pfam" id="PF00924">
    <property type="entry name" value="MS_channel_2nd"/>
    <property type="match status" value="1"/>
</dbReference>
<sequence>MVAVAALMVAVAWGADLLVKMTIRRLPLSGEGTAFSLVRQCRAPLLAASASALTLAVEPSVGLTSAARGGVHHLLVLTTIASGAWLAGRLAALVVEAGLRVTVRRRDPVRARRARTQAGLLRRICQAAIALVALGAMLMTYPEVRALGTSLLASAGLAGVVAGVAAQSTLANLLAGLQLTYGDMAQIGDVVVVAGEWGTVEEITLTYVVIATWDQRRIVMPVSYFTSRPFENWSRRDPGITGTALLHLDHSAPVEELRDEFEKFLAGHKLWDGRGKAFQVVDTTPTTIVVRALMTARDGGEAFELRCQVRERMIAYLREYHPRALPRIPIGRAPGGAGSADVPRAPEQRTEPDDTPPGPRRRRRGGADSSG</sequence>
<evidence type="ECO:0000256" key="3">
    <source>
        <dbReference type="ARBA" id="ARBA00022989"/>
    </source>
</evidence>
<feature type="transmembrane region" description="Helical" evidence="6">
    <location>
        <begin position="74"/>
        <end position="99"/>
    </location>
</feature>
<keyword evidence="2 6" id="KW-0812">Transmembrane</keyword>
<evidence type="ECO:0000256" key="6">
    <source>
        <dbReference type="SAM" id="Phobius"/>
    </source>
</evidence>
<proteinExistence type="predicted"/>
<evidence type="ECO:0000313" key="9">
    <source>
        <dbReference type="Proteomes" id="UP000540506"/>
    </source>
</evidence>
<evidence type="ECO:0000256" key="4">
    <source>
        <dbReference type="ARBA" id="ARBA00023136"/>
    </source>
</evidence>
<dbReference type="Proteomes" id="UP000540506">
    <property type="component" value="Unassembled WGS sequence"/>
</dbReference>
<dbReference type="AlphaFoldDB" id="A0A7W7VZI2"/>
<evidence type="ECO:0000256" key="5">
    <source>
        <dbReference type="SAM" id="MobiDB-lite"/>
    </source>
</evidence>
<keyword evidence="4 6" id="KW-0472">Membrane</keyword>
<dbReference type="PANTHER" id="PTHR30566:SF25">
    <property type="entry name" value="INNER MEMBRANE PROTEIN"/>
    <property type="match status" value="1"/>
</dbReference>
<gene>
    <name evidence="8" type="ORF">FHR34_007688</name>
</gene>
<dbReference type="SUPFAM" id="SSF50182">
    <property type="entry name" value="Sm-like ribonucleoproteins"/>
    <property type="match status" value="1"/>
</dbReference>
<dbReference type="GO" id="GO:0016020">
    <property type="term" value="C:membrane"/>
    <property type="evidence" value="ECO:0007669"/>
    <property type="project" value="UniProtKB-SubCell"/>
</dbReference>
<comment type="subcellular location">
    <subcellularLocation>
        <location evidence="1">Membrane</location>
    </subcellularLocation>
</comment>
<dbReference type="InterPro" id="IPR010920">
    <property type="entry name" value="LSM_dom_sf"/>
</dbReference>
<dbReference type="RefSeq" id="WP_184946052.1">
    <property type="nucleotide sequence ID" value="NZ_JACHJV010000003.1"/>
</dbReference>
<evidence type="ECO:0000256" key="2">
    <source>
        <dbReference type="ARBA" id="ARBA00022692"/>
    </source>
</evidence>
<feature type="region of interest" description="Disordered" evidence="5">
    <location>
        <begin position="327"/>
        <end position="371"/>
    </location>
</feature>
<dbReference type="InterPro" id="IPR006685">
    <property type="entry name" value="MscS_channel_2nd"/>
</dbReference>
<feature type="domain" description="Mechanosensitive ion channel MscS" evidence="7">
    <location>
        <begin position="169"/>
        <end position="235"/>
    </location>
</feature>
<dbReference type="Gene3D" id="1.10.287.1260">
    <property type="match status" value="1"/>
</dbReference>
<dbReference type="InterPro" id="IPR023408">
    <property type="entry name" value="MscS_beta-dom_sf"/>
</dbReference>
<keyword evidence="3 6" id="KW-1133">Transmembrane helix</keyword>
<organism evidence="8 9">
    <name type="scientific">Kitasatospora kifunensis</name>
    <name type="common">Streptomyces kifunensis</name>
    <dbReference type="NCBI Taxonomy" id="58351"/>
    <lineage>
        <taxon>Bacteria</taxon>
        <taxon>Bacillati</taxon>
        <taxon>Actinomycetota</taxon>
        <taxon>Actinomycetes</taxon>
        <taxon>Kitasatosporales</taxon>
        <taxon>Streptomycetaceae</taxon>
        <taxon>Kitasatospora</taxon>
    </lineage>
</organism>
<evidence type="ECO:0000313" key="8">
    <source>
        <dbReference type="EMBL" id="MBB4928591.1"/>
    </source>
</evidence>